<sequence>MTINGKKQKTPRTTSPPSPPKWKPWGGRYPLNAKHIAVEATKLFFECGYHNFKFIGVYEKQRRYIAPAMRYRVKYFAQKCNKSIVIKTCIKKGKKKEIVIKKTKLSSSVAIMLRYCFKLYSKMMCVTRD</sequence>
<evidence type="ECO:0000256" key="1">
    <source>
        <dbReference type="SAM" id="MobiDB-lite"/>
    </source>
</evidence>
<proteinExistence type="predicted"/>
<keyword evidence="2" id="KW-1185">Reference proteome</keyword>
<reference evidence="2" key="1">
    <citation type="submission" date="2014-07" db="EMBL/GenBank/DDBJ databases">
        <authorList>
            <person name="Martin A.A"/>
            <person name="De Silva N."/>
        </authorList>
    </citation>
    <scope>NUCLEOTIDE SEQUENCE</scope>
</reference>
<dbReference type="AlphaFoldDB" id="A0A0K0EYW7"/>
<dbReference type="WBParaSite" id="SVE_0172600.1">
    <property type="protein sequence ID" value="SVE_0172600.1"/>
    <property type="gene ID" value="SVE_0172600"/>
</dbReference>
<evidence type="ECO:0000313" key="2">
    <source>
        <dbReference type="Proteomes" id="UP000035680"/>
    </source>
</evidence>
<protein>
    <submittedName>
        <fullName evidence="3">Histone acetyltransferase</fullName>
    </submittedName>
</protein>
<reference evidence="3" key="2">
    <citation type="submission" date="2015-08" db="UniProtKB">
        <authorList>
            <consortium name="WormBaseParasite"/>
        </authorList>
    </citation>
    <scope>IDENTIFICATION</scope>
</reference>
<organism evidence="2 3">
    <name type="scientific">Strongyloides venezuelensis</name>
    <name type="common">Threadworm</name>
    <dbReference type="NCBI Taxonomy" id="75913"/>
    <lineage>
        <taxon>Eukaryota</taxon>
        <taxon>Metazoa</taxon>
        <taxon>Ecdysozoa</taxon>
        <taxon>Nematoda</taxon>
        <taxon>Chromadorea</taxon>
        <taxon>Rhabditida</taxon>
        <taxon>Tylenchina</taxon>
        <taxon>Panagrolaimomorpha</taxon>
        <taxon>Strongyloidoidea</taxon>
        <taxon>Strongyloididae</taxon>
        <taxon>Strongyloides</taxon>
    </lineage>
</organism>
<dbReference type="Proteomes" id="UP000035680">
    <property type="component" value="Unassembled WGS sequence"/>
</dbReference>
<feature type="region of interest" description="Disordered" evidence="1">
    <location>
        <begin position="1"/>
        <end position="26"/>
    </location>
</feature>
<name>A0A0K0EYW7_STRVS</name>
<accession>A0A0K0EYW7</accession>
<evidence type="ECO:0000313" key="3">
    <source>
        <dbReference type="WBParaSite" id="SVE_0172600.1"/>
    </source>
</evidence>
<feature type="compositionally biased region" description="Basic residues" evidence="1">
    <location>
        <begin position="1"/>
        <end position="10"/>
    </location>
</feature>